<proteinExistence type="predicted"/>
<comment type="caution">
    <text evidence="2">The sequence shown here is derived from an EMBL/GenBank/DDBJ whole genome shotgun (WGS) entry which is preliminary data.</text>
</comment>
<keyword evidence="3" id="KW-1185">Reference proteome</keyword>
<name>A0ABD1WR62_9LAMI</name>
<dbReference type="AlphaFoldDB" id="A0ABD1WR62"/>
<organism evidence="2 3">
    <name type="scientific">Forsythia ovata</name>
    <dbReference type="NCBI Taxonomy" id="205694"/>
    <lineage>
        <taxon>Eukaryota</taxon>
        <taxon>Viridiplantae</taxon>
        <taxon>Streptophyta</taxon>
        <taxon>Embryophyta</taxon>
        <taxon>Tracheophyta</taxon>
        <taxon>Spermatophyta</taxon>
        <taxon>Magnoliopsida</taxon>
        <taxon>eudicotyledons</taxon>
        <taxon>Gunneridae</taxon>
        <taxon>Pentapetalae</taxon>
        <taxon>asterids</taxon>
        <taxon>lamiids</taxon>
        <taxon>Lamiales</taxon>
        <taxon>Oleaceae</taxon>
        <taxon>Forsythieae</taxon>
        <taxon>Forsythia</taxon>
    </lineage>
</organism>
<dbReference type="Proteomes" id="UP001604277">
    <property type="component" value="Unassembled WGS sequence"/>
</dbReference>
<reference evidence="2" key="1">
    <citation type="submission" date="2024-07" db="EMBL/GenBank/DDBJ databases">
        <title>Two chromosome-level genome assemblies of Korean endemic species Abeliophyllum distichum and Forsythia ovata (Oleaceae).</title>
        <authorList>
            <person name="Mun J.H."/>
        </authorList>
    </citation>
    <scope>NUCLEOTIDE SEQUENCE</scope>
    <source>
        <strain evidence="2">KNKB202402200001</strain>
        <tissue evidence="2">Leaf</tissue>
    </source>
</reference>
<evidence type="ECO:0000313" key="2">
    <source>
        <dbReference type="EMBL" id="KAL2552181.1"/>
    </source>
</evidence>
<accession>A0ABD1WR62</accession>
<dbReference type="EMBL" id="JBFOLJ010000002">
    <property type="protein sequence ID" value="KAL2552181.1"/>
    <property type="molecule type" value="Genomic_DNA"/>
</dbReference>
<protein>
    <submittedName>
        <fullName evidence="2">Uncharacterized protein</fullName>
    </submittedName>
</protein>
<sequence>MAMILWCDCKKMKNLKGKGVMESCIKSQMAAFLGLKMTWVSPSPNPHTTNAADATTTPHHPSEPSNCLYHCQLHHRHLFTSVTHIQINANLITPVAQIEIYTYPDHHRSGYSPTEWRALGNGGETPKPYSPLSSPPPIITSGEYRISSYLGSTK</sequence>
<dbReference type="EMBL" id="JBFOLJ010000002">
    <property type="protein sequence ID" value="KAL2552167.1"/>
    <property type="molecule type" value="Genomic_DNA"/>
</dbReference>
<gene>
    <name evidence="1" type="ORF">Fot_05786</name>
    <name evidence="2" type="ORF">Fot_05800</name>
</gene>
<reference evidence="3" key="2">
    <citation type="submission" date="2024-07" db="EMBL/GenBank/DDBJ databases">
        <title>Two chromosome-level genome assemblies of Korean endemic species Abeliophyllum distichum and Forsythia ovata (Oleaceae).</title>
        <authorList>
            <person name="Jang H."/>
        </authorList>
    </citation>
    <scope>NUCLEOTIDE SEQUENCE [LARGE SCALE GENOMIC DNA]</scope>
</reference>
<evidence type="ECO:0000313" key="1">
    <source>
        <dbReference type="EMBL" id="KAL2552167.1"/>
    </source>
</evidence>
<evidence type="ECO:0000313" key="3">
    <source>
        <dbReference type="Proteomes" id="UP001604277"/>
    </source>
</evidence>